<evidence type="ECO:0000313" key="2">
    <source>
        <dbReference type="EMBL" id="MDD7961389.1"/>
    </source>
</evidence>
<feature type="region of interest" description="Disordered" evidence="1">
    <location>
        <begin position="258"/>
        <end position="297"/>
    </location>
</feature>
<protein>
    <submittedName>
        <fullName evidence="2">Uncharacterized protein</fullName>
    </submittedName>
</protein>
<evidence type="ECO:0000256" key="1">
    <source>
        <dbReference type="SAM" id="MobiDB-lite"/>
    </source>
</evidence>
<dbReference type="RefSeq" id="WP_274263893.1">
    <property type="nucleotide sequence ID" value="NZ_JAQZCI010000001.1"/>
</dbReference>
<dbReference type="EMBL" id="JAQZCI010000001">
    <property type="protein sequence ID" value="MDD7961389.1"/>
    <property type="molecule type" value="Genomic_DNA"/>
</dbReference>
<feature type="region of interest" description="Disordered" evidence="1">
    <location>
        <begin position="59"/>
        <end position="151"/>
    </location>
</feature>
<feature type="region of interest" description="Disordered" evidence="1">
    <location>
        <begin position="231"/>
        <end position="250"/>
    </location>
</feature>
<comment type="caution">
    <text evidence="2">The sequence shown here is derived from an EMBL/GenBank/DDBJ whole genome shotgun (WGS) entry which is preliminary data.</text>
</comment>
<dbReference type="Proteomes" id="UP001218170">
    <property type="component" value="Unassembled WGS sequence"/>
</dbReference>
<feature type="compositionally biased region" description="Basic and acidic residues" evidence="1">
    <location>
        <begin position="258"/>
        <end position="279"/>
    </location>
</feature>
<feature type="compositionally biased region" description="Polar residues" evidence="1">
    <location>
        <begin position="287"/>
        <end position="297"/>
    </location>
</feature>
<sequence length="297" mass="36476">MNDDETERFERESEDLRLQIAHARAALHDRQKQRKEARREYAREYYAKHREEYLEYQRQYRAEQREKDPEAYREGKRERNQRWRDKHKDEVNARLRDKYREDPEKHRERRREYYAKHAEEQRARRREYYARNKEKQNAASRAWRDREKRRRAADLPARRIHRVPREQREQNRVAADSFFSRVWTKPELAVARKSIETPPELWAEWKRDCLKARATYTLAEQKQELARLQKELGRGTPGPKPKPRLTPEELEEVRMEAIAKQINDRLRHREQPRRPHHLDPAAPHPMLQQSKTTGLNR</sequence>
<reference evidence="2 3" key="1">
    <citation type="submission" date="2023-02" db="EMBL/GenBank/DDBJ databases">
        <title>Study of novel species of the Microbacterium genus.</title>
        <authorList>
            <person name="Arroyo-Herrera I."/>
            <person name="Roman-Ponce B."/>
            <person name="Vasquez-Murrieta M.S."/>
        </authorList>
    </citation>
    <scope>NUCLEOTIDE SEQUENCE [LARGE SCALE GENOMIC DNA]</scope>
    <source>
        <strain evidence="2 3">NE1TT3</strain>
    </source>
</reference>
<keyword evidence="3" id="KW-1185">Reference proteome</keyword>
<gene>
    <name evidence="2" type="ORF">PUW80_03385</name>
</gene>
<name>A0ABT5SF18_9MICO</name>
<accession>A0ABT5SF18</accession>
<organism evidence="2 3">
    <name type="scientific">Microbacterium thalli</name>
    <dbReference type="NCBI Taxonomy" id="3027921"/>
    <lineage>
        <taxon>Bacteria</taxon>
        <taxon>Bacillati</taxon>
        <taxon>Actinomycetota</taxon>
        <taxon>Actinomycetes</taxon>
        <taxon>Micrococcales</taxon>
        <taxon>Microbacteriaceae</taxon>
        <taxon>Microbacterium</taxon>
    </lineage>
</organism>
<proteinExistence type="predicted"/>
<evidence type="ECO:0000313" key="3">
    <source>
        <dbReference type="Proteomes" id="UP001218170"/>
    </source>
</evidence>